<evidence type="ECO:0000313" key="3">
    <source>
        <dbReference type="Proteomes" id="UP000264217"/>
    </source>
</evidence>
<dbReference type="InterPro" id="IPR037883">
    <property type="entry name" value="Knr4/Smi1-like_sf"/>
</dbReference>
<proteinExistence type="predicted"/>
<dbReference type="SUPFAM" id="SSF160631">
    <property type="entry name" value="SMI1/KNR4-like"/>
    <property type="match status" value="1"/>
</dbReference>
<evidence type="ECO:0000259" key="1">
    <source>
        <dbReference type="SMART" id="SM00860"/>
    </source>
</evidence>
<dbReference type="Pfam" id="PF14567">
    <property type="entry name" value="SUKH_5"/>
    <property type="match status" value="1"/>
</dbReference>
<name>A0A372NPM3_9SPHI</name>
<feature type="domain" description="Knr4/Smi1-like" evidence="1">
    <location>
        <begin position="30"/>
        <end position="153"/>
    </location>
</feature>
<protein>
    <submittedName>
        <fullName evidence="2">SMI1/KNR4 family protein</fullName>
    </submittedName>
</protein>
<organism evidence="2 3">
    <name type="scientific">Mucilaginibacter conchicola</name>
    <dbReference type="NCBI Taxonomy" id="2303333"/>
    <lineage>
        <taxon>Bacteria</taxon>
        <taxon>Pseudomonadati</taxon>
        <taxon>Bacteroidota</taxon>
        <taxon>Sphingobacteriia</taxon>
        <taxon>Sphingobacteriales</taxon>
        <taxon>Sphingobacteriaceae</taxon>
        <taxon>Mucilaginibacter</taxon>
    </lineage>
</organism>
<dbReference type="InterPro" id="IPR018958">
    <property type="entry name" value="Knr4/Smi1-like_dom"/>
</dbReference>
<dbReference type="SMART" id="SM00860">
    <property type="entry name" value="SMI1_KNR4"/>
    <property type="match status" value="1"/>
</dbReference>
<dbReference type="RefSeq" id="WP_117393083.1">
    <property type="nucleotide sequence ID" value="NZ_QWDC01000003.1"/>
</dbReference>
<comment type="caution">
    <text evidence="2">The sequence shown here is derived from an EMBL/GenBank/DDBJ whole genome shotgun (WGS) entry which is preliminary data.</text>
</comment>
<dbReference type="Proteomes" id="UP000264217">
    <property type="component" value="Unassembled WGS sequence"/>
</dbReference>
<accession>A0A372NPM3</accession>
<gene>
    <name evidence="2" type="ORF">D0C36_18190</name>
</gene>
<sequence length="170" mass="19916">MDTKDIYERCNQLIEELSRFDASMTEIGPAIKDHRLREFEKQIGFELPLDLKYFLTVNNGVSLMGVEILGLDEVNQGQSLNEVYQFEHFEVDNKMPMHYLPISPDGMGNHYCLDLPKLENGLCPVVFWQHDYEYASLDEVETCNPNFMEWVQEVVIDWTLMDYNYDGSEK</sequence>
<evidence type="ECO:0000313" key="2">
    <source>
        <dbReference type="EMBL" id="RFZ90881.1"/>
    </source>
</evidence>
<dbReference type="AlphaFoldDB" id="A0A372NPM3"/>
<dbReference type="EMBL" id="QWDC01000003">
    <property type="protein sequence ID" value="RFZ90881.1"/>
    <property type="molecule type" value="Genomic_DNA"/>
</dbReference>
<dbReference type="OrthoDB" id="681074at2"/>
<dbReference type="Gene3D" id="3.40.1580.10">
    <property type="entry name" value="SMI1/KNR4-like"/>
    <property type="match status" value="1"/>
</dbReference>
<keyword evidence="3" id="KW-1185">Reference proteome</keyword>
<reference evidence="2 3" key="1">
    <citation type="submission" date="2018-08" db="EMBL/GenBank/DDBJ databases">
        <title>Mucilaginibacter sp. MYSH2.</title>
        <authorList>
            <person name="Seo T."/>
        </authorList>
    </citation>
    <scope>NUCLEOTIDE SEQUENCE [LARGE SCALE GENOMIC DNA]</scope>
    <source>
        <strain evidence="2 3">MYSH2</strain>
    </source>
</reference>